<proteinExistence type="predicted"/>
<dbReference type="Proteomes" id="UP000308828">
    <property type="component" value="Unassembled WGS sequence"/>
</dbReference>
<evidence type="ECO:0000313" key="2">
    <source>
        <dbReference type="Proteomes" id="UP000308828"/>
    </source>
</evidence>
<organism evidence="1 2">
    <name type="scientific">Peteryoungia ipomoeae</name>
    <dbReference type="NCBI Taxonomy" id="1210932"/>
    <lineage>
        <taxon>Bacteria</taxon>
        <taxon>Pseudomonadati</taxon>
        <taxon>Pseudomonadota</taxon>
        <taxon>Alphaproteobacteria</taxon>
        <taxon>Hyphomicrobiales</taxon>
        <taxon>Rhizobiaceae</taxon>
        <taxon>Peteryoungia</taxon>
    </lineage>
</organism>
<accession>A0A4S8NTH1</accession>
<dbReference type="EMBL" id="STGV01000009">
    <property type="protein sequence ID" value="THV19891.1"/>
    <property type="molecule type" value="Genomic_DNA"/>
</dbReference>
<keyword evidence="2" id="KW-1185">Reference proteome</keyword>
<evidence type="ECO:0000313" key="1">
    <source>
        <dbReference type="EMBL" id="THV19891.1"/>
    </source>
</evidence>
<protein>
    <submittedName>
        <fullName evidence="1">Uncharacterized protein</fullName>
    </submittedName>
</protein>
<reference evidence="1 2" key="1">
    <citation type="submission" date="2019-04" db="EMBL/GenBank/DDBJ databases">
        <title>Genome sequence of strain shin9-1.</title>
        <authorList>
            <person name="Gao J."/>
            <person name="Sun J."/>
        </authorList>
    </citation>
    <scope>NUCLEOTIDE SEQUENCE [LARGE SCALE GENOMIC DNA]</scope>
    <source>
        <strain evidence="2">shin9-1</strain>
    </source>
</reference>
<gene>
    <name evidence="1" type="ORF">FAA97_20175</name>
</gene>
<dbReference type="RefSeq" id="WP_136600388.1">
    <property type="nucleotide sequence ID" value="NZ_STGV01000009.1"/>
</dbReference>
<sequence length="97" mass="11048">MPEWPKEKLLKHGPELPMEERIRRYQENIRTIRASGCAVPTSAMVDSLDPAVIELWFADNAFSIDRIRKLTAKLAELPDDTEFPTPFIPVAKGEGKR</sequence>
<comment type="caution">
    <text evidence="1">The sequence shown here is derived from an EMBL/GenBank/DDBJ whole genome shotgun (WGS) entry which is preliminary data.</text>
</comment>
<dbReference type="AlphaFoldDB" id="A0A4S8NTH1"/>
<name>A0A4S8NTH1_9HYPH</name>
<dbReference type="OrthoDB" id="8372228at2"/>